<proteinExistence type="predicted"/>
<dbReference type="InterPro" id="IPR006016">
    <property type="entry name" value="UspA"/>
</dbReference>
<comment type="catalytic activity">
    <reaction evidence="1">
        <text>S-ubiquitinyl-[E2 ubiquitin-conjugating enzyme]-L-cysteine + [acceptor protein]-L-lysine = [E2 ubiquitin-conjugating enzyme]-L-cysteine + N(6)-ubiquitinyl-[acceptor protein]-L-lysine.</text>
        <dbReference type="EC" id="2.3.2.27"/>
    </reaction>
</comment>
<dbReference type="InterPro" id="IPR051348">
    <property type="entry name" value="U-box_ubiquitin_ligases"/>
</dbReference>
<dbReference type="InterPro" id="IPR001245">
    <property type="entry name" value="Ser-Thr/Tyr_kinase_cat_dom"/>
</dbReference>
<dbReference type="InterPro" id="IPR008271">
    <property type="entry name" value="Ser/Thr_kinase_AS"/>
</dbReference>
<evidence type="ECO:0000313" key="9">
    <source>
        <dbReference type="Proteomes" id="UP000298416"/>
    </source>
</evidence>
<dbReference type="EC" id="2.3.2.27" evidence="2"/>
<dbReference type="SUPFAM" id="SSF52402">
    <property type="entry name" value="Adenine nucleotide alpha hydrolases-like"/>
    <property type="match status" value="1"/>
</dbReference>
<feature type="compositionally biased region" description="Low complexity" evidence="6">
    <location>
        <begin position="168"/>
        <end position="186"/>
    </location>
</feature>
<dbReference type="PROSITE" id="PS00108">
    <property type="entry name" value="PROTEIN_KINASE_ST"/>
    <property type="match status" value="1"/>
</dbReference>
<sequence>MANMYEEGRISTVVGIDKDKNSQSAVKWALEKLRLKDNHILLAHVKIQQGFDSNAARREGREPTPAEAQQIFLTYRGFCARKGVNGKPNSRIIHVKEVVLPGHDVATTLAEFASRNSIVNMVVGASSRGALARAFKNPDVPSSLMKIAPDFCNLYSVSKTKAQKLKTASDTGTPGSTTSSGSQESSVPAKFRPQESWKSSYSYTSDLEGGRNGSSTFNSRESRQMTPRESANASYESTGLGPSYHSKNNFSGASDGESRHMPRPKRLNSNVPDVLLSMKHHDLQQVRTKDVSPPYSMASLSDHSDMQSFPSDVSYEHLDQHRLAESSSCSQTADVEDELKRLKHDMKRITMTYNAVCQESETASDASNGDHSQETAMAMVEREKLKCQAAVELAQTAQRIAELESVKRISAEKKFRVEAEEKEKAIHALAHTEVQYRKYSMEDIQQATKYFAGSEKIGEGGYGPVFKASLDHTRVAIKVLRPDMSQGEKQFQREVEVLSRMRHPHMVILLGACPEYGCLVYEHMENGSLEDRLNCLNGSAPLSWRDRFRIAVEIATALNFLHRTRPEPLVHRDLKPANILLDRNYVSKISDVGLSRLVPPAVADSITQCCMTAAAGTFCYIDPEYQQTGMLGTKSDVYSFGVVLLQILTAKPAMGLTYVVDSAIEDGKFAEVLDQTVKDWPVEAALAMAKLALRCCELRKRDRPDLDSVILPELHRIRETDSQIKPEDRFL</sequence>
<dbReference type="PANTHER" id="PTHR45647:SF51">
    <property type="entry name" value="PROTEIN KINASE SUPERFAMILY PROTEIN"/>
    <property type="match status" value="1"/>
</dbReference>
<reference evidence="8" key="2">
    <citation type="submission" date="2020-08" db="EMBL/GenBank/DDBJ databases">
        <title>Plant Genome Project.</title>
        <authorList>
            <person name="Zhang R.-G."/>
        </authorList>
    </citation>
    <scope>NUCLEOTIDE SEQUENCE</scope>
    <source>
        <strain evidence="8">Huo1</strain>
        <tissue evidence="8">Leaf</tissue>
    </source>
</reference>
<gene>
    <name evidence="8" type="ORF">SASPL_141824</name>
</gene>
<dbReference type="InterPro" id="IPR011009">
    <property type="entry name" value="Kinase-like_dom_sf"/>
</dbReference>
<dbReference type="Gene3D" id="1.10.510.10">
    <property type="entry name" value="Transferase(Phosphotransferase) domain 1"/>
    <property type="match status" value="1"/>
</dbReference>
<dbReference type="Pfam" id="PF07714">
    <property type="entry name" value="PK_Tyr_Ser-Thr"/>
    <property type="match status" value="1"/>
</dbReference>
<reference evidence="8" key="1">
    <citation type="submission" date="2018-01" db="EMBL/GenBank/DDBJ databases">
        <authorList>
            <person name="Mao J.F."/>
        </authorList>
    </citation>
    <scope>NUCLEOTIDE SEQUENCE</scope>
    <source>
        <strain evidence="8">Huo1</strain>
        <tissue evidence="8">Leaf</tissue>
    </source>
</reference>
<feature type="compositionally biased region" description="Polar residues" evidence="6">
    <location>
        <begin position="213"/>
        <end position="237"/>
    </location>
</feature>
<accession>A0A8X8WI37</accession>
<feature type="region of interest" description="Disordered" evidence="6">
    <location>
        <begin position="166"/>
        <end position="268"/>
    </location>
</feature>
<dbReference type="GO" id="GO:0005524">
    <property type="term" value="F:ATP binding"/>
    <property type="evidence" value="ECO:0007669"/>
    <property type="project" value="UniProtKB-KW"/>
</dbReference>
<evidence type="ECO:0000259" key="7">
    <source>
        <dbReference type="PROSITE" id="PS50011"/>
    </source>
</evidence>
<evidence type="ECO:0000256" key="1">
    <source>
        <dbReference type="ARBA" id="ARBA00000900"/>
    </source>
</evidence>
<dbReference type="PROSITE" id="PS50011">
    <property type="entry name" value="PROTEIN_KINASE_DOM"/>
    <property type="match status" value="1"/>
</dbReference>
<keyword evidence="9" id="KW-1185">Reference proteome</keyword>
<dbReference type="Pfam" id="PF00582">
    <property type="entry name" value="Usp"/>
    <property type="match status" value="1"/>
</dbReference>
<dbReference type="EMBL" id="PNBA02000016">
    <property type="protein sequence ID" value="KAG6395700.1"/>
    <property type="molecule type" value="Genomic_DNA"/>
</dbReference>
<keyword evidence="5" id="KW-0067">ATP-binding</keyword>
<evidence type="ECO:0000256" key="4">
    <source>
        <dbReference type="ARBA" id="ARBA00022786"/>
    </source>
</evidence>
<dbReference type="InterPro" id="IPR014729">
    <property type="entry name" value="Rossmann-like_a/b/a_fold"/>
</dbReference>
<evidence type="ECO:0000256" key="2">
    <source>
        <dbReference type="ARBA" id="ARBA00012483"/>
    </source>
</evidence>
<dbReference type="Gene3D" id="3.30.200.20">
    <property type="entry name" value="Phosphorylase Kinase, domain 1"/>
    <property type="match status" value="1"/>
</dbReference>
<dbReference type="FunFam" id="3.30.200.20:FF:000162">
    <property type="entry name" value="Adenine nucleotide alpha hydrolase-like domain kinase"/>
    <property type="match status" value="1"/>
</dbReference>
<evidence type="ECO:0000313" key="8">
    <source>
        <dbReference type="EMBL" id="KAG6395700.1"/>
    </source>
</evidence>
<dbReference type="GO" id="GO:0061630">
    <property type="term" value="F:ubiquitin protein ligase activity"/>
    <property type="evidence" value="ECO:0007669"/>
    <property type="project" value="UniProtKB-EC"/>
</dbReference>
<name>A0A8X8WI37_SALSN</name>
<dbReference type="Gene3D" id="3.40.50.620">
    <property type="entry name" value="HUPs"/>
    <property type="match status" value="1"/>
</dbReference>
<dbReference type="Proteomes" id="UP000298416">
    <property type="component" value="Unassembled WGS sequence"/>
</dbReference>
<comment type="caution">
    <text evidence="8">The sequence shown here is derived from an EMBL/GenBank/DDBJ whole genome shotgun (WGS) entry which is preliminary data.</text>
</comment>
<evidence type="ECO:0000256" key="6">
    <source>
        <dbReference type="SAM" id="MobiDB-lite"/>
    </source>
</evidence>
<keyword evidence="4" id="KW-0833">Ubl conjugation pathway</keyword>
<feature type="domain" description="Protein kinase" evidence="7">
    <location>
        <begin position="451"/>
        <end position="718"/>
    </location>
</feature>
<evidence type="ECO:0000256" key="5">
    <source>
        <dbReference type="ARBA" id="ARBA00022840"/>
    </source>
</evidence>
<protein>
    <recommendedName>
        <fullName evidence="2">RING-type E3 ubiquitin transferase</fullName>
        <ecNumber evidence="2">2.3.2.27</ecNumber>
    </recommendedName>
</protein>
<dbReference type="InterPro" id="IPR000719">
    <property type="entry name" value="Prot_kinase_dom"/>
</dbReference>
<dbReference type="SUPFAM" id="SSF56112">
    <property type="entry name" value="Protein kinase-like (PK-like)"/>
    <property type="match status" value="1"/>
</dbReference>
<dbReference type="PANTHER" id="PTHR45647">
    <property type="entry name" value="OS02G0152300 PROTEIN"/>
    <property type="match status" value="1"/>
</dbReference>
<dbReference type="AlphaFoldDB" id="A0A8X8WI37"/>
<organism evidence="8">
    <name type="scientific">Salvia splendens</name>
    <name type="common">Scarlet sage</name>
    <dbReference type="NCBI Taxonomy" id="180675"/>
    <lineage>
        <taxon>Eukaryota</taxon>
        <taxon>Viridiplantae</taxon>
        <taxon>Streptophyta</taxon>
        <taxon>Embryophyta</taxon>
        <taxon>Tracheophyta</taxon>
        <taxon>Spermatophyta</taxon>
        <taxon>Magnoliopsida</taxon>
        <taxon>eudicotyledons</taxon>
        <taxon>Gunneridae</taxon>
        <taxon>Pentapetalae</taxon>
        <taxon>asterids</taxon>
        <taxon>lamiids</taxon>
        <taxon>Lamiales</taxon>
        <taxon>Lamiaceae</taxon>
        <taxon>Nepetoideae</taxon>
        <taxon>Mentheae</taxon>
        <taxon>Salviinae</taxon>
        <taxon>Salvia</taxon>
        <taxon>Salvia subgen. Calosphace</taxon>
        <taxon>core Calosphace</taxon>
    </lineage>
</organism>
<dbReference type="GO" id="GO:0004672">
    <property type="term" value="F:protein kinase activity"/>
    <property type="evidence" value="ECO:0007669"/>
    <property type="project" value="InterPro"/>
</dbReference>
<keyword evidence="3" id="KW-0547">Nucleotide-binding</keyword>
<dbReference type="SMART" id="SM00220">
    <property type="entry name" value="S_TKc"/>
    <property type="match status" value="1"/>
</dbReference>
<evidence type="ECO:0000256" key="3">
    <source>
        <dbReference type="ARBA" id="ARBA00022741"/>
    </source>
</evidence>
<feature type="compositionally biased region" description="Polar residues" evidence="6">
    <location>
        <begin position="196"/>
        <end position="205"/>
    </location>
</feature>